<evidence type="ECO:0000313" key="1">
    <source>
        <dbReference type="EMBL" id="KAK9291005.1"/>
    </source>
</evidence>
<reference evidence="1 2" key="1">
    <citation type="journal article" date="2024" name="Plant J.">
        <title>Genome sequences and population genomics reveal climatic adaptation and genomic divergence between two closely related sweetgum species.</title>
        <authorList>
            <person name="Xu W.Q."/>
            <person name="Ren C.Q."/>
            <person name="Zhang X.Y."/>
            <person name="Comes H.P."/>
            <person name="Liu X.H."/>
            <person name="Li Y.G."/>
            <person name="Kettle C.J."/>
            <person name="Jalonen R."/>
            <person name="Gaisberger H."/>
            <person name="Ma Y.Z."/>
            <person name="Qiu Y.X."/>
        </authorList>
    </citation>
    <scope>NUCLEOTIDE SEQUENCE [LARGE SCALE GENOMIC DNA]</scope>
    <source>
        <strain evidence="1">Hangzhou</strain>
    </source>
</reference>
<gene>
    <name evidence="1" type="ORF">L1049_009188</name>
</gene>
<comment type="caution">
    <text evidence="1">The sequence shown here is derived from an EMBL/GenBank/DDBJ whole genome shotgun (WGS) entry which is preliminary data.</text>
</comment>
<organism evidence="1 2">
    <name type="scientific">Liquidambar formosana</name>
    <name type="common">Formosan gum</name>
    <dbReference type="NCBI Taxonomy" id="63359"/>
    <lineage>
        <taxon>Eukaryota</taxon>
        <taxon>Viridiplantae</taxon>
        <taxon>Streptophyta</taxon>
        <taxon>Embryophyta</taxon>
        <taxon>Tracheophyta</taxon>
        <taxon>Spermatophyta</taxon>
        <taxon>Magnoliopsida</taxon>
        <taxon>eudicotyledons</taxon>
        <taxon>Gunneridae</taxon>
        <taxon>Pentapetalae</taxon>
        <taxon>Saxifragales</taxon>
        <taxon>Altingiaceae</taxon>
        <taxon>Liquidambar</taxon>
    </lineage>
</organism>
<dbReference type="EMBL" id="JBBPBK010000002">
    <property type="protein sequence ID" value="KAK9291005.1"/>
    <property type="molecule type" value="Genomic_DNA"/>
</dbReference>
<name>A0AAP0SAV3_LIQFO</name>
<dbReference type="Proteomes" id="UP001415857">
    <property type="component" value="Unassembled WGS sequence"/>
</dbReference>
<keyword evidence="2" id="KW-1185">Reference proteome</keyword>
<dbReference type="AlphaFoldDB" id="A0AAP0SAV3"/>
<proteinExistence type="predicted"/>
<protein>
    <submittedName>
        <fullName evidence="1">Uncharacterized protein</fullName>
    </submittedName>
</protein>
<evidence type="ECO:0000313" key="2">
    <source>
        <dbReference type="Proteomes" id="UP001415857"/>
    </source>
</evidence>
<sequence>MGATPSAMARGIDATGVISICTSTAAPAPPDSPPSCIPDTNSTSYSAILTASAACAATAWRDCTIGVICATLTCTHFAPNCLNSCATQCTLVDP</sequence>
<accession>A0AAP0SAV3</accession>